<evidence type="ECO:0000256" key="1">
    <source>
        <dbReference type="SAM" id="MobiDB-lite"/>
    </source>
</evidence>
<accession>A0A6J5Y119</accession>
<sequence>MFPHIHHSTEAFQTTTVRSKHTRSKTTAMTQSTMDPSLHNGVALRQPSLFIVEATTEHPSIVVAATTPAVVIPLLGLLAESSISTPTTTPPCGPSTNTILQLQGPPIGSNNGHPHGLNVGSNAHQHDGTAMQHNVIAHGQLSASSNFGSVVQQLRPFPPLPLCLTYAAAYTSDEIL</sequence>
<reference evidence="3" key="1">
    <citation type="journal article" date="2020" name="Genome Biol.">
        <title>Gamete binning: chromosome-level and haplotype-resolved genome assembly enabled by high-throughput single-cell sequencing of gamete genomes.</title>
        <authorList>
            <person name="Campoy J.A."/>
            <person name="Sun H."/>
            <person name="Goel M."/>
            <person name="Jiao W.-B."/>
            <person name="Folz-Donahue K."/>
            <person name="Wang N."/>
            <person name="Rubio M."/>
            <person name="Liu C."/>
            <person name="Kukat C."/>
            <person name="Ruiz D."/>
            <person name="Huettel B."/>
            <person name="Schneeberger K."/>
        </authorList>
    </citation>
    <scope>NUCLEOTIDE SEQUENCE [LARGE SCALE GENOMIC DNA]</scope>
    <source>
        <strain evidence="3">cv. Rojo Pasion</strain>
    </source>
</reference>
<evidence type="ECO:0000313" key="3">
    <source>
        <dbReference type="Proteomes" id="UP000507245"/>
    </source>
</evidence>
<name>A0A6J5Y119_PRUAR</name>
<dbReference type="EMBL" id="CAEKKB010000008">
    <property type="protein sequence ID" value="CAB4319639.1"/>
    <property type="molecule type" value="Genomic_DNA"/>
</dbReference>
<protein>
    <submittedName>
        <fullName evidence="2">Uncharacterized protein</fullName>
    </submittedName>
</protein>
<evidence type="ECO:0000313" key="2">
    <source>
        <dbReference type="EMBL" id="CAB4319639.1"/>
    </source>
</evidence>
<feature type="region of interest" description="Disordered" evidence="1">
    <location>
        <begin position="1"/>
        <end position="40"/>
    </location>
</feature>
<gene>
    <name evidence="2" type="ORF">ORAREDHAP_LOCUS47149</name>
</gene>
<dbReference type="AlphaFoldDB" id="A0A6J5Y119"/>
<keyword evidence="3" id="KW-1185">Reference proteome</keyword>
<organism evidence="2 3">
    <name type="scientific">Prunus armeniaca</name>
    <name type="common">Apricot</name>
    <name type="synonym">Armeniaca vulgaris</name>
    <dbReference type="NCBI Taxonomy" id="36596"/>
    <lineage>
        <taxon>Eukaryota</taxon>
        <taxon>Viridiplantae</taxon>
        <taxon>Streptophyta</taxon>
        <taxon>Embryophyta</taxon>
        <taxon>Tracheophyta</taxon>
        <taxon>Spermatophyta</taxon>
        <taxon>Magnoliopsida</taxon>
        <taxon>eudicotyledons</taxon>
        <taxon>Gunneridae</taxon>
        <taxon>Pentapetalae</taxon>
        <taxon>rosids</taxon>
        <taxon>fabids</taxon>
        <taxon>Rosales</taxon>
        <taxon>Rosaceae</taxon>
        <taxon>Amygdaloideae</taxon>
        <taxon>Amygdaleae</taxon>
        <taxon>Prunus</taxon>
    </lineage>
</organism>
<dbReference type="Proteomes" id="UP000507245">
    <property type="component" value="Unassembled WGS sequence"/>
</dbReference>
<feature type="compositionally biased region" description="Polar residues" evidence="1">
    <location>
        <begin position="25"/>
        <end position="35"/>
    </location>
</feature>
<proteinExistence type="predicted"/>